<keyword evidence="4 7" id="KW-0067">ATP-binding</keyword>
<reference evidence="7" key="1">
    <citation type="submission" date="2021-04" db="EMBL/GenBank/DDBJ databases">
        <authorList>
            <person name="Hartkoorn R.C."/>
            <person name="Beaudoing E."/>
            <person name="Hot D."/>
        </authorList>
    </citation>
    <scope>NUCLEOTIDE SEQUENCE</scope>
    <source>
        <strain evidence="7">NRRL B-16292</strain>
    </source>
</reference>
<reference evidence="7" key="2">
    <citation type="submission" date="2022-09" db="EMBL/GenBank/DDBJ databases">
        <title>Biosynthetic gene clusters of Dactylosporangioum fulvum.</title>
        <authorList>
            <person name="Caradec T."/>
        </authorList>
    </citation>
    <scope>NUCLEOTIDE SEQUENCE</scope>
    <source>
        <strain evidence="7">NRRL B-16292</strain>
    </source>
</reference>
<dbReference type="RefSeq" id="WP_259858013.1">
    <property type="nucleotide sequence ID" value="NZ_BAAAST010000007.1"/>
</dbReference>
<dbReference type="PROSITE" id="PS00211">
    <property type="entry name" value="ABC_TRANSPORTER_1"/>
    <property type="match status" value="1"/>
</dbReference>
<dbReference type="Pfam" id="PF00005">
    <property type="entry name" value="ABC_tran"/>
    <property type="match status" value="1"/>
</dbReference>
<dbReference type="InterPro" id="IPR003439">
    <property type="entry name" value="ABC_transporter-like_ATP-bd"/>
</dbReference>
<evidence type="ECO:0000256" key="4">
    <source>
        <dbReference type="ARBA" id="ARBA00022840"/>
    </source>
</evidence>
<gene>
    <name evidence="7" type="ORF">Dfulv_34550</name>
</gene>
<dbReference type="PANTHER" id="PTHR43820">
    <property type="entry name" value="HIGH-AFFINITY BRANCHED-CHAIN AMINO ACID TRANSPORT ATP-BINDING PROTEIN LIVF"/>
    <property type="match status" value="1"/>
</dbReference>
<dbReference type="SUPFAM" id="SSF52540">
    <property type="entry name" value="P-loop containing nucleoside triphosphate hydrolases"/>
    <property type="match status" value="1"/>
</dbReference>
<dbReference type="Gene3D" id="3.40.50.300">
    <property type="entry name" value="P-loop containing nucleotide triphosphate hydrolases"/>
    <property type="match status" value="1"/>
</dbReference>
<evidence type="ECO:0000256" key="5">
    <source>
        <dbReference type="ARBA" id="ARBA00022970"/>
    </source>
</evidence>
<name>A0ABY5VSS9_9ACTN</name>
<dbReference type="PANTHER" id="PTHR43820:SF8">
    <property type="entry name" value="ABC TRANSPORTER SUBSTRATE-BINDING PROTEIN"/>
    <property type="match status" value="1"/>
</dbReference>
<dbReference type="InterPro" id="IPR003593">
    <property type="entry name" value="AAA+_ATPase"/>
</dbReference>
<keyword evidence="2" id="KW-0813">Transport</keyword>
<keyword evidence="8" id="KW-1185">Reference proteome</keyword>
<keyword evidence="3" id="KW-0547">Nucleotide-binding</keyword>
<dbReference type="InterPro" id="IPR052156">
    <property type="entry name" value="BCAA_Transport_ATP-bd_LivF"/>
</dbReference>
<organism evidence="7 8">
    <name type="scientific">Dactylosporangium fulvum</name>
    <dbReference type="NCBI Taxonomy" id="53359"/>
    <lineage>
        <taxon>Bacteria</taxon>
        <taxon>Bacillati</taxon>
        <taxon>Actinomycetota</taxon>
        <taxon>Actinomycetes</taxon>
        <taxon>Micromonosporales</taxon>
        <taxon>Micromonosporaceae</taxon>
        <taxon>Dactylosporangium</taxon>
    </lineage>
</organism>
<evidence type="ECO:0000256" key="3">
    <source>
        <dbReference type="ARBA" id="ARBA00022741"/>
    </source>
</evidence>
<dbReference type="EMBL" id="CP073720">
    <property type="protein sequence ID" value="UWP80255.1"/>
    <property type="molecule type" value="Genomic_DNA"/>
</dbReference>
<feature type="domain" description="ABC transporter" evidence="6">
    <location>
        <begin position="2"/>
        <end position="240"/>
    </location>
</feature>
<sequence>MLSLDGVSVAYRHGATALQGLSLRVDSGEVVAVLGPNGAGKTTMLRAATGLLPLYGARITRGDVLFRGRSIVRRSAKSLVSDGIAQVMEGRRLFKDLTVEENLLTGAATTAGRARRRQLVSDVMREIVPGDIDPQRIAGLLSGGQQQLVAIGRALMAQPALLVLDEPSLGLAPVALTRVREVLKRVVDTGMTMLLVEQDAALALALAQRVYVMQAGTVVFEGTPDELRSSSDLAALYLGGHMARRRKAVDQ</sequence>
<evidence type="ECO:0000313" key="8">
    <source>
        <dbReference type="Proteomes" id="UP001059617"/>
    </source>
</evidence>
<dbReference type="GO" id="GO:0005524">
    <property type="term" value="F:ATP binding"/>
    <property type="evidence" value="ECO:0007669"/>
    <property type="project" value="UniProtKB-KW"/>
</dbReference>
<evidence type="ECO:0000259" key="6">
    <source>
        <dbReference type="PROSITE" id="PS50893"/>
    </source>
</evidence>
<keyword evidence="5" id="KW-0029">Amino-acid transport</keyword>
<dbReference type="InterPro" id="IPR017871">
    <property type="entry name" value="ABC_transporter-like_CS"/>
</dbReference>
<dbReference type="Proteomes" id="UP001059617">
    <property type="component" value="Chromosome"/>
</dbReference>
<evidence type="ECO:0000256" key="1">
    <source>
        <dbReference type="ARBA" id="ARBA00005417"/>
    </source>
</evidence>
<dbReference type="SMART" id="SM00382">
    <property type="entry name" value="AAA"/>
    <property type="match status" value="1"/>
</dbReference>
<evidence type="ECO:0000313" key="7">
    <source>
        <dbReference type="EMBL" id="UWP80255.1"/>
    </source>
</evidence>
<accession>A0ABY5VSS9</accession>
<proteinExistence type="inferred from homology"/>
<evidence type="ECO:0000256" key="2">
    <source>
        <dbReference type="ARBA" id="ARBA00022448"/>
    </source>
</evidence>
<protein>
    <submittedName>
        <fullName evidence="7">ATP-binding cassette domain-containing protein</fullName>
    </submittedName>
</protein>
<dbReference type="PROSITE" id="PS50893">
    <property type="entry name" value="ABC_TRANSPORTER_2"/>
    <property type="match status" value="1"/>
</dbReference>
<dbReference type="InterPro" id="IPR027417">
    <property type="entry name" value="P-loop_NTPase"/>
</dbReference>
<comment type="similarity">
    <text evidence="1">Belongs to the ABC transporter superfamily.</text>
</comment>